<sequence length="62" mass="7296">MNSSQSLRRKLETIHLEKSYELDILNAAINKLDNGENEFTVLKEVKAKFRKLALNKNYRKKC</sequence>
<proteinExistence type="predicted"/>
<dbReference type="AlphaFoldDB" id="A0A3G5FKI5"/>
<dbReference type="RefSeq" id="WP_103892447.1">
    <property type="nucleotide sequence ID" value="NZ_BSYF01000017.1"/>
</dbReference>
<protein>
    <submittedName>
        <fullName evidence="1">Uncharacterized protein</fullName>
    </submittedName>
</protein>
<dbReference type="Proteomes" id="UP000280475">
    <property type="component" value="Chromosome"/>
</dbReference>
<accession>A0A3G5FKI5</accession>
<name>A0A3G5FKI5_TETHA</name>
<evidence type="ECO:0000313" key="1">
    <source>
        <dbReference type="EMBL" id="AYW50867.1"/>
    </source>
</evidence>
<gene>
    <name evidence="1" type="ORF">C7H83_10505</name>
</gene>
<dbReference type="EMBL" id="CP027768">
    <property type="protein sequence ID" value="AYW50867.1"/>
    <property type="molecule type" value="Genomic_DNA"/>
</dbReference>
<evidence type="ECO:0000313" key="2">
    <source>
        <dbReference type="Proteomes" id="UP000280475"/>
    </source>
</evidence>
<reference evidence="1 2" key="1">
    <citation type="journal article" date="2012" name="Int. J. Syst. Evol. Microbiol.">
        <title>Characterization of Tetragenococcus strains from sugar thick juice reveals a novel species, Tetragenococcus osmophilus sp. nov., and divides Tetragenococcus halophilus into two subspecies, T. halophilus subsp. halophilus subsp. nov. and T. halophilus subsp. flandriensis subsp. nov.</title>
        <authorList>
            <person name="Juste A."/>
            <person name="Van Trappen S."/>
            <person name="Verreth C."/>
            <person name="Cleenwerck I."/>
            <person name="De Vos P."/>
            <person name="Lievens B."/>
            <person name="Willems K.A."/>
        </authorList>
    </citation>
    <scope>NUCLEOTIDE SEQUENCE [LARGE SCALE GENOMIC DNA]</scope>
    <source>
        <strain evidence="1 2">LMG 26042</strain>
    </source>
</reference>
<organism evidence="1 2">
    <name type="scientific">Tetragenococcus halophilus</name>
    <name type="common">Pediococcus halophilus</name>
    <dbReference type="NCBI Taxonomy" id="51669"/>
    <lineage>
        <taxon>Bacteria</taxon>
        <taxon>Bacillati</taxon>
        <taxon>Bacillota</taxon>
        <taxon>Bacilli</taxon>
        <taxon>Lactobacillales</taxon>
        <taxon>Enterococcaceae</taxon>
        <taxon>Tetragenococcus</taxon>
    </lineage>
</organism>